<organism evidence="7 8">
    <name type="scientific">Tenebrio molitor</name>
    <name type="common">Yellow mealworm beetle</name>
    <dbReference type="NCBI Taxonomy" id="7067"/>
    <lineage>
        <taxon>Eukaryota</taxon>
        <taxon>Metazoa</taxon>
        <taxon>Ecdysozoa</taxon>
        <taxon>Arthropoda</taxon>
        <taxon>Hexapoda</taxon>
        <taxon>Insecta</taxon>
        <taxon>Pterygota</taxon>
        <taxon>Neoptera</taxon>
        <taxon>Endopterygota</taxon>
        <taxon>Coleoptera</taxon>
        <taxon>Polyphaga</taxon>
        <taxon>Cucujiformia</taxon>
        <taxon>Tenebrionidae</taxon>
        <taxon>Tenebrio</taxon>
    </lineage>
</organism>
<dbReference type="Proteomes" id="UP000719412">
    <property type="component" value="Unassembled WGS sequence"/>
</dbReference>
<dbReference type="SMART" id="SM00692">
    <property type="entry name" value="DM3"/>
    <property type="match status" value="1"/>
</dbReference>
<dbReference type="GO" id="GO:0008270">
    <property type="term" value="F:zinc ion binding"/>
    <property type="evidence" value="ECO:0007669"/>
    <property type="project" value="UniProtKB-KW"/>
</dbReference>
<dbReference type="EMBL" id="JABDTM020015101">
    <property type="protein sequence ID" value="KAH0819252.1"/>
    <property type="molecule type" value="Genomic_DNA"/>
</dbReference>
<comment type="caution">
    <text evidence="7">The sequence shown here is derived from an EMBL/GenBank/DDBJ whole genome shotgun (WGS) entry which is preliminary data.</text>
</comment>
<feature type="domain" description="THAP-type" evidence="6">
    <location>
        <begin position="1"/>
        <end position="92"/>
    </location>
</feature>
<keyword evidence="2 5" id="KW-0863">Zinc-finger</keyword>
<evidence type="ECO:0000259" key="6">
    <source>
        <dbReference type="PROSITE" id="PS50950"/>
    </source>
</evidence>
<dbReference type="GO" id="GO:0003677">
    <property type="term" value="F:DNA binding"/>
    <property type="evidence" value="ECO:0007669"/>
    <property type="project" value="UniProtKB-UniRule"/>
</dbReference>
<keyword evidence="1" id="KW-0479">Metal-binding</keyword>
<evidence type="ECO:0000256" key="4">
    <source>
        <dbReference type="ARBA" id="ARBA00023125"/>
    </source>
</evidence>
<dbReference type="SMART" id="SM00980">
    <property type="entry name" value="THAP"/>
    <property type="match status" value="1"/>
</dbReference>
<dbReference type="Pfam" id="PF05485">
    <property type="entry name" value="THAP"/>
    <property type="match status" value="1"/>
</dbReference>
<evidence type="ECO:0000313" key="8">
    <source>
        <dbReference type="Proteomes" id="UP000719412"/>
    </source>
</evidence>
<dbReference type="PANTHER" id="PTHR46927:SF3">
    <property type="entry name" value="THAP-TYPE DOMAIN-CONTAINING PROTEIN"/>
    <property type="match status" value="1"/>
</dbReference>
<dbReference type="Gene3D" id="6.20.210.20">
    <property type="entry name" value="THAP domain"/>
    <property type="match status" value="1"/>
</dbReference>
<reference evidence="7" key="1">
    <citation type="journal article" date="2020" name="J Insects Food Feed">
        <title>The yellow mealworm (Tenebrio molitor) genome: a resource for the emerging insects as food and feed industry.</title>
        <authorList>
            <person name="Eriksson T."/>
            <person name="Andere A."/>
            <person name="Kelstrup H."/>
            <person name="Emery V."/>
            <person name="Picard C."/>
        </authorList>
    </citation>
    <scope>NUCLEOTIDE SEQUENCE</scope>
    <source>
        <strain evidence="7">Stoneville</strain>
        <tissue evidence="7">Whole head</tissue>
    </source>
</reference>
<sequence length="251" mass="28375">MPRNCYLCLLNSKPSKRPQWPNNHHISLHKFPKDVRIRKAWFKACGLSEETDDVSKVTICSVHFTPNDYIEPYAKIIQGKMCLKREAVPSVSVPHPPSPSTLKRNEMPLLRATLSRVGNLTPHVVEDNTLGYSVMEEPREGNDGNPRRAHRCLLHISCTRCSALTTEPYTLIIGINKDKNIVQEKSAFRFFKMEPKNEPQGLDFLDSSSSLSASPSSDPRRLHALFSPLNHSPLLATEGYDWRAEGEPVTF</sequence>
<name>A0A8J6HRY8_TENMO</name>
<evidence type="ECO:0000256" key="3">
    <source>
        <dbReference type="ARBA" id="ARBA00022833"/>
    </source>
</evidence>
<dbReference type="SUPFAM" id="SSF57716">
    <property type="entry name" value="Glucocorticoid receptor-like (DNA-binding domain)"/>
    <property type="match status" value="1"/>
</dbReference>
<dbReference type="InterPro" id="IPR052224">
    <property type="entry name" value="THAP_domain_protein"/>
</dbReference>
<evidence type="ECO:0000256" key="2">
    <source>
        <dbReference type="ARBA" id="ARBA00022771"/>
    </source>
</evidence>
<keyword evidence="3" id="KW-0862">Zinc</keyword>
<proteinExistence type="predicted"/>
<dbReference type="AlphaFoldDB" id="A0A8J6HRY8"/>
<reference evidence="7" key="2">
    <citation type="submission" date="2021-08" db="EMBL/GenBank/DDBJ databases">
        <authorList>
            <person name="Eriksson T."/>
        </authorList>
    </citation>
    <scope>NUCLEOTIDE SEQUENCE</scope>
    <source>
        <strain evidence="7">Stoneville</strain>
        <tissue evidence="7">Whole head</tissue>
    </source>
</reference>
<protein>
    <recommendedName>
        <fullName evidence="6">THAP-type domain-containing protein</fullName>
    </recommendedName>
</protein>
<keyword evidence="4 5" id="KW-0238">DNA-binding</keyword>
<dbReference type="InterPro" id="IPR038441">
    <property type="entry name" value="THAP_Znf_sf"/>
</dbReference>
<evidence type="ECO:0000256" key="1">
    <source>
        <dbReference type="ARBA" id="ARBA00022723"/>
    </source>
</evidence>
<dbReference type="PROSITE" id="PS50950">
    <property type="entry name" value="ZF_THAP"/>
    <property type="match status" value="1"/>
</dbReference>
<accession>A0A8J6HRY8</accession>
<dbReference type="InterPro" id="IPR006612">
    <property type="entry name" value="THAP_Znf"/>
</dbReference>
<dbReference type="PANTHER" id="PTHR46927">
    <property type="entry name" value="AGAP005574-PA"/>
    <property type="match status" value="1"/>
</dbReference>
<gene>
    <name evidence="7" type="ORF">GEV33_003539</name>
</gene>
<evidence type="ECO:0000313" key="7">
    <source>
        <dbReference type="EMBL" id="KAH0819252.1"/>
    </source>
</evidence>
<evidence type="ECO:0000256" key="5">
    <source>
        <dbReference type="PROSITE-ProRule" id="PRU00309"/>
    </source>
</evidence>
<keyword evidence="8" id="KW-1185">Reference proteome</keyword>